<dbReference type="AlphaFoldDB" id="A0A3S0XF45"/>
<name>A0A3S0XF45_9GAMM</name>
<evidence type="ECO:0000313" key="8">
    <source>
        <dbReference type="Proteomes" id="UP000288012"/>
    </source>
</evidence>
<dbReference type="Gene3D" id="3.30.1390.20">
    <property type="entry name" value="Ribosomal protein L30, ferredoxin-like fold domain"/>
    <property type="match status" value="1"/>
</dbReference>
<gene>
    <name evidence="5" type="primary">rpmD</name>
    <name evidence="7" type="ORF">EKM59_10730</name>
</gene>
<dbReference type="InterPro" id="IPR036919">
    <property type="entry name" value="Ribo_uL30_ferredoxin-like_sf"/>
</dbReference>
<reference evidence="7 8" key="1">
    <citation type="submission" date="2018-12" db="EMBL/GenBank/DDBJ databases">
        <title>Legionella sp,whole genome shotgun sequence.</title>
        <authorList>
            <person name="Wu H."/>
        </authorList>
    </citation>
    <scope>NUCLEOTIDE SEQUENCE [LARGE SCALE GENOMIC DNA]</scope>
    <source>
        <strain evidence="8">km714</strain>
    </source>
</reference>
<dbReference type="OrthoDB" id="9812790at2"/>
<comment type="similarity">
    <text evidence="1 5">Belongs to the universal ribosomal protein uL30 family.</text>
</comment>
<dbReference type="NCBIfam" id="TIGR01308">
    <property type="entry name" value="rpmD_bact"/>
    <property type="match status" value="1"/>
</dbReference>
<evidence type="ECO:0000259" key="6">
    <source>
        <dbReference type="Pfam" id="PF00327"/>
    </source>
</evidence>
<dbReference type="GO" id="GO:0003735">
    <property type="term" value="F:structural constituent of ribosome"/>
    <property type="evidence" value="ECO:0007669"/>
    <property type="project" value="InterPro"/>
</dbReference>
<accession>A0A3S0XF45</accession>
<proteinExistence type="inferred from homology"/>
<dbReference type="EMBL" id="RZGR01000042">
    <property type="protein sequence ID" value="RUQ81033.1"/>
    <property type="molecule type" value="Genomic_DNA"/>
</dbReference>
<dbReference type="PIRSF" id="PIRSF002211">
    <property type="entry name" value="Ribosomal_L30_bac-type"/>
    <property type="match status" value="1"/>
</dbReference>
<dbReference type="SUPFAM" id="SSF55129">
    <property type="entry name" value="Ribosomal protein L30p/L7e"/>
    <property type="match status" value="1"/>
</dbReference>
<comment type="subunit">
    <text evidence="2 5">Part of the 50S ribosomal subunit.</text>
</comment>
<evidence type="ECO:0000256" key="3">
    <source>
        <dbReference type="ARBA" id="ARBA00022980"/>
    </source>
</evidence>
<evidence type="ECO:0000313" key="7">
    <source>
        <dbReference type="EMBL" id="RUQ81033.1"/>
    </source>
</evidence>
<keyword evidence="4 5" id="KW-0687">Ribonucleoprotein</keyword>
<dbReference type="GO" id="GO:0006412">
    <property type="term" value="P:translation"/>
    <property type="evidence" value="ECO:0007669"/>
    <property type="project" value="UniProtKB-UniRule"/>
</dbReference>
<dbReference type="PANTHER" id="PTHR15892">
    <property type="entry name" value="MITOCHONDRIAL RIBOSOMAL PROTEIN L30"/>
    <property type="match status" value="1"/>
</dbReference>
<dbReference type="FunFam" id="3.30.1390.20:FF:000001">
    <property type="entry name" value="50S ribosomal protein L30"/>
    <property type="match status" value="1"/>
</dbReference>
<dbReference type="RefSeq" id="WP_126954286.1">
    <property type="nucleotide sequence ID" value="NZ_RZGR01000042.1"/>
</dbReference>
<dbReference type="InterPro" id="IPR005996">
    <property type="entry name" value="Ribosomal_uL30_bac-type"/>
</dbReference>
<dbReference type="PANTHER" id="PTHR15892:SF2">
    <property type="entry name" value="LARGE RIBOSOMAL SUBUNIT PROTEIN UL30M"/>
    <property type="match status" value="1"/>
</dbReference>
<evidence type="ECO:0000256" key="5">
    <source>
        <dbReference type="HAMAP-Rule" id="MF_01371"/>
    </source>
</evidence>
<dbReference type="Proteomes" id="UP000288012">
    <property type="component" value="Unassembled WGS sequence"/>
</dbReference>
<keyword evidence="3 5" id="KW-0689">Ribosomal protein</keyword>
<dbReference type="InterPro" id="IPR016082">
    <property type="entry name" value="Ribosomal_uL30_ferredoxin-like"/>
</dbReference>
<organism evidence="7 8">
    <name type="scientific">Legionella septentrionalis</name>
    <dbReference type="NCBI Taxonomy" id="2498109"/>
    <lineage>
        <taxon>Bacteria</taxon>
        <taxon>Pseudomonadati</taxon>
        <taxon>Pseudomonadota</taxon>
        <taxon>Gammaproteobacteria</taxon>
        <taxon>Legionellales</taxon>
        <taxon>Legionellaceae</taxon>
        <taxon>Legionella</taxon>
    </lineage>
</organism>
<sequence length="62" mass="7040">MNNNKIKITLVKSLIGRLPKHIEIARQLGLRKMNHSAIHQDIPQIRGLVNVISYLVKVEESA</sequence>
<evidence type="ECO:0000256" key="4">
    <source>
        <dbReference type="ARBA" id="ARBA00023274"/>
    </source>
</evidence>
<feature type="domain" description="Large ribosomal subunit protein uL30-like ferredoxin-like fold" evidence="6">
    <location>
        <begin position="6"/>
        <end position="56"/>
    </location>
</feature>
<dbReference type="GO" id="GO:0022625">
    <property type="term" value="C:cytosolic large ribosomal subunit"/>
    <property type="evidence" value="ECO:0007669"/>
    <property type="project" value="TreeGrafter"/>
</dbReference>
<protein>
    <recommendedName>
        <fullName evidence="5">Large ribosomal subunit protein uL30</fullName>
    </recommendedName>
</protein>
<evidence type="ECO:0000256" key="1">
    <source>
        <dbReference type="ARBA" id="ARBA00007594"/>
    </source>
</evidence>
<dbReference type="HAMAP" id="MF_01371_B">
    <property type="entry name" value="Ribosomal_uL30_B"/>
    <property type="match status" value="1"/>
</dbReference>
<comment type="caution">
    <text evidence="7">The sequence shown here is derived from an EMBL/GenBank/DDBJ whole genome shotgun (WGS) entry which is preliminary data.</text>
</comment>
<dbReference type="CDD" id="cd01658">
    <property type="entry name" value="Ribosomal_L30"/>
    <property type="match status" value="1"/>
</dbReference>
<evidence type="ECO:0000256" key="2">
    <source>
        <dbReference type="ARBA" id="ARBA00011838"/>
    </source>
</evidence>
<keyword evidence="8" id="KW-1185">Reference proteome</keyword>
<dbReference type="Pfam" id="PF00327">
    <property type="entry name" value="Ribosomal_L30"/>
    <property type="match status" value="1"/>
</dbReference>